<dbReference type="InterPro" id="IPR003388">
    <property type="entry name" value="Reticulon"/>
</dbReference>
<dbReference type="Pfam" id="PF02453">
    <property type="entry name" value="Reticulon"/>
    <property type="match status" value="1"/>
</dbReference>
<feature type="domain" description="Reticulon" evidence="7">
    <location>
        <begin position="53"/>
        <end position="193"/>
    </location>
</feature>
<evidence type="ECO:0000256" key="6">
    <source>
        <dbReference type="SAM" id="MobiDB-lite"/>
    </source>
</evidence>
<organism evidence="8 9">
    <name type="scientific">Stachybotrys chlorohalonatus (strain IBT 40285)</name>
    <dbReference type="NCBI Taxonomy" id="1283841"/>
    <lineage>
        <taxon>Eukaryota</taxon>
        <taxon>Fungi</taxon>
        <taxon>Dikarya</taxon>
        <taxon>Ascomycota</taxon>
        <taxon>Pezizomycotina</taxon>
        <taxon>Sordariomycetes</taxon>
        <taxon>Hypocreomycetidae</taxon>
        <taxon>Hypocreales</taxon>
        <taxon>Stachybotryaceae</taxon>
        <taxon>Stachybotrys</taxon>
    </lineage>
</organism>
<evidence type="ECO:0000256" key="5">
    <source>
        <dbReference type="ARBA" id="ARBA00023136"/>
    </source>
</evidence>
<comment type="subcellular location">
    <subcellularLocation>
        <location evidence="1">Endoplasmic reticulum membrane</location>
        <topology evidence="1">Multi-pass membrane protein</topology>
    </subcellularLocation>
</comment>
<keyword evidence="3" id="KW-0256">Endoplasmic reticulum</keyword>
<evidence type="ECO:0000313" key="8">
    <source>
        <dbReference type="EMBL" id="KFA63865.1"/>
    </source>
</evidence>
<sequence>MATMSGMPDGVVPVLSDETVNPSEGHQTIDTTSEHTGPLKKIVANQDSLYKYISWEDPVRTLGSYIGALSILFGVHYLPLTQLALKAGATLLGVVTATELIHGTFTPNTLLARLRPREYKKIPESTLNDTLHDIHDFAQYTVVQAQRIVFCQDWEKTLAAFVGITALFWLNKLVPPFGLAIISLTSVYIAPLVNSPRGREVAHDAAVRADELRVAAVNNSQTLAQDGKAKAAELSSQAQVTAQNAQRRAGELAQNGKQAAVDLTNQATNKATASTGRANSSAGPYNNNSQATTGTVSNAASNISNSAADTAKQYLPQSVTNAANQSAAQASQLANTATETARQMAPERNDTEDPIYTLERTAERVREDSTTIPRQSPEEQMRSVVGAVDNYAATSDNAASRSVMDRPRGALAEPSLQ</sequence>
<evidence type="ECO:0000259" key="7">
    <source>
        <dbReference type="Pfam" id="PF02453"/>
    </source>
</evidence>
<gene>
    <name evidence="8" type="ORF">S40285_04473</name>
</gene>
<dbReference type="Proteomes" id="UP000028524">
    <property type="component" value="Unassembled WGS sequence"/>
</dbReference>
<evidence type="ECO:0000313" key="9">
    <source>
        <dbReference type="Proteomes" id="UP000028524"/>
    </source>
</evidence>
<dbReference type="HOGENOM" id="CLU_041562_0_0_1"/>
<dbReference type="InParanoid" id="A0A084QIT0"/>
<evidence type="ECO:0000256" key="4">
    <source>
        <dbReference type="ARBA" id="ARBA00022989"/>
    </source>
</evidence>
<name>A0A084QIT0_STAC4</name>
<feature type="compositionally biased region" description="Low complexity" evidence="6">
    <location>
        <begin position="323"/>
        <end position="338"/>
    </location>
</feature>
<feature type="region of interest" description="Disordered" evidence="6">
    <location>
        <begin position="270"/>
        <end position="296"/>
    </location>
</feature>
<keyword evidence="2" id="KW-0812">Transmembrane</keyword>
<protein>
    <recommendedName>
        <fullName evidence="7">Reticulon domain-containing protein</fullName>
    </recommendedName>
</protein>
<evidence type="ECO:0000256" key="1">
    <source>
        <dbReference type="ARBA" id="ARBA00004477"/>
    </source>
</evidence>
<proteinExistence type="predicted"/>
<feature type="region of interest" description="Disordered" evidence="6">
    <location>
        <begin position="323"/>
        <end position="354"/>
    </location>
</feature>
<dbReference type="OrthoDB" id="567788at2759"/>
<dbReference type="GO" id="GO:0005789">
    <property type="term" value="C:endoplasmic reticulum membrane"/>
    <property type="evidence" value="ECO:0007669"/>
    <property type="project" value="UniProtKB-SubCell"/>
</dbReference>
<dbReference type="AlphaFoldDB" id="A0A084QIT0"/>
<dbReference type="EMBL" id="KL660718">
    <property type="protein sequence ID" value="KFA63865.1"/>
    <property type="molecule type" value="Genomic_DNA"/>
</dbReference>
<evidence type="ECO:0000256" key="3">
    <source>
        <dbReference type="ARBA" id="ARBA00022824"/>
    </source>
</evidence>
<accession>A0A084QIT0</accession>
<reference evidence="8 9" key="1">
    <citation type="journal article" date="2014" name="BMC Genomics">
        <title>Comparative genome sequencing reveals chemotype-specific gene clusters in the toxigenic black mold Stachybotrys.</title>
        <authorList>
            <person name="Semeiks J."/>
            <person name="Borek D."/>
            <person name="Otwinowski Z."/>
            <person name="Grishin N.V."/>
        </authorList>
    </citation>
    <scope>NUCLEOTIDE SEQUENCE [LARGE SCALE GENOMIC DNA]</scope>
    <source>
        <strain evidence="8 9">IBT 40285</strain>
    </source>
</reference>
<keyword evidence="9" id="KW-1185">Reference proteome</keyword>
<keyword evidence="5" id="KW-0472">Membrane</keyword>
<dbReference type="STRING" id="1283841.A0A084QIT0"/>
<feature type="region of interest" description="Disordered" evidence="6">
    <location>
        <begin position="393"/>
        <end position="417"/>
    </location>
</feature>
<evidence type="ECO:0000256" key="2">
    <source>
        <dbReference type="ARBA" id="ARBA00022692"/>
    </source>
</evidence>
<keyword evidence="4" id="KW-1133">Transmembrane helix</keyword>
<dbReference type="OMA" id="QYASHND"/>